<dbReference type="InterPro" id="IPR000515">
    <property type="entry name" value="MetI-like"/>
</dbReference>
<reference evidence="9 10" key="1">
    <citation type="submission" date="2019-07" db="EMBL/GenBank/DDBJ databases">
        <title>Whole genome shotgun sequence of Reyranella soli NBRC 108950.</title>
        <authorList>
            <person name="Hosoyama A."/>
            <person name="Uohara A."/>
            <person name="Ohji S."/>
            <person name="Ichikawa N."/>
        </authorList>
    </citation>
    <scope>NUCLEOTIDE SEQUENCE [LARGE SCALE GENOMIC DNA]</scope>
    <source>
        <strain evidence="9 10">NBRC 108950</strain>
    </source>
</reference>
<evidence type="ECO:0000259" key="8">
    <source>
        <dbReference type="PROSITE" id="PS50928"/>
    </source>
</evidence>
<dbReference type="GO" id="GO:0055085">
    <property type="term" value="P:transmembrane transport"/>
    <property type="evidence" value="ECO:0007669"/>
    <property type="project" value="InterPro"/>
</dbReference>
<dbReference type="PANTHER" id="PTHR43163">
    <property type="entry name" value="DIPEPTIDE TRANSPORT SYSTEM PERMEASE PROTEIN DPPB-RELATED"/>
    <property type="match status" value="1"/>
</dbReference>
<proteinExistence type="inferred from homology"/>
<evidence type="ECO:0000256" key="7">
    <source>
        <dbReference type="RuleBase" id="RU363032"/>
    </source>
</evidence>
<comment type="similarity">
    <text evidence="7">Belongs to the binding-protein-dependent transport system permease family.</text>
</comment>
<dbReference type="RefSeq" id="WP_147150076.1">
    <property type="nucleotide sequence ID" value="NZ_BKAJ01000051.1"/>
</dbReference>
<feature type="transmembrane region" description="Helical" evidence="7">
    <location>
        <begin position="235"/>
        <end position="260"/>
    </location>
</feature>
<evidence type="ECO:0000313" key="9">
    <source>
        <dbReference type="EMBL" id="GEP55992.1"/>
    </source>
</evidence>
<comment type="subcellular location">
    <subcellularLocation>
        <location evidence="1 7">Cell membrane</location>
        <topology evidence="1 7">Multi-pass membrane protein</topology>
    </subcellularLocation>
</comment>
<evidence type="ECO:0000313" key="10">
    <source>
        <dbReference type="Proteomes" id="UP000321058"/>
    </source>
</evidence>
<gene>
    <name evidence="9" type="ORF">RSO01_31580</name>
</gene>
<dbReference type="Gene3D" id="1.10.3720.10">
    <property type="entry name" value="MetI-like"/>
    <property type="match status" value="1"/>
</dbReference>
<dbReference type="EMBL" id="BKAJ01000051">
    <property type="protein sequence ID" value="GEP55992.1"/>
    <property type="molecule type" value="Genomic_DNA"/>
</dbReference>
<dbReference type="PANTHER" id="PTHR43163:SF3">
    <property type="entry name" value="PEPTIDE ABC TRANSPORTER PERMEASE PROTEIN"/>
    <property type="match status" value="1"/>
</dbReference>
<protein>
    <submittedName>
        <fullName evidence="9">Peptide ABC transporter</fullName>
    </submittedName>
</protein>
<dbReference type="Pfam" id="PF19300">
    <property type="entry name" value="BPD_transp_1_N"/>
    <property type="match status" value="1"/>
</dbReference>
<keyword evidence="5 7" id="KW-1133">Transmembrane helix</keyword>
<dbReference type="InterPro" id="IPR045621">
    <property type="entry name" value="BPD_transp_1_N"/>
</dbReference>
<dbReference type="SUPFAM" id="SSF161098">
    <property type="entry name" value="MetI-like"/>
    <property type="match status" value="1"/>
</dbReference>
<keyword evidence="10" id="KW-1185">Reference proteome</keyword>
<accession>A0A512NAL8</accession>
<organism evidence="9 10">
    <name type="scientific">Reyranella soli</name>
    <dbReference type="NCBI Taxonomy" id="1230389"/>
    <lineage>
        <taxon>Bacteria</taxon>
        <taxon>Pseudomonadati</taxon>
        <taxon>Pseudomonadota</taxon>
        <taxon>Alphaproteobacteria</taxon>
        <taxon>Hyphomicrobiales</taxon>
        <taxon>Reyranellaceae</taxon>
        <taxon>Reyranella</taxon>
    </lineage>
</organism>
<keyword evidence="3" id="KW-1003">Cell membrane</keyword>
<name>A0A512NAL8_9HYPH</name>
<feature type="transmembrane region" description="Helical" evidence="7">
    <location>
        <begin position="178"/>
        <end position="196"/>
    </location>
</feature>
<sequence length="316" mass="34855">MASLFLRRLGFSVFSLLVVSLLLFMLTRSIPESPARIVLGDEATKTQIADFDRQHGLDRPIVVQYAVWLERLVLKGDLGRSFTTGLYMNEQIADTFPVTMELVIVAFVLASIVSVFLGTLSAFYRDSLVDYFARLLAVLGVSIPGFWLALVLILAFAVERDWFPPGGFVPLSAGLGPHLLSIALPCFCLSVFYLAVITRMTRASLLEVLNQDYMRTARASGLGRGRILMYAMRNALLPVVTIAGVSFGHMFGWALIIEQIFNIGGMSRALLTAINQRDYYMVQTVVMVFTIVFVLANLAADMINGWLNPRLAAAAA</sequence>
<dbReference type="GO" id="GO:0005886">
    <property type="term" value="C:plasma membrane"/>
    <property type="evidence" value="ECO:0007669"/>
    <property type="project" value="UniProtKB-SubCell"/>
</dbReference>
<evidence type="ECO:0000256" key="4">
    <source>
        <dbReference type="ARBA" id="ARBA00022692"/>
    </source>
</evidence>
<dbReference type="CDD" id="cd06261">
    <property type="entry name" value="TM_PBP2"/>
    <property type="match status" value="1"/>
</dbReference>
<dbReference type="Pfam" id="PF00528">
    <property type="entry name" value="BPD_transp_1"/>
    <property type="match status" value="1"/>
</dbReference>
<feature type="transmembrane region" description="Helical" evidence="7">
    <location>
        <begin position="135"/>
        <end position="158"/>
    </location>
</feature>
<dbReference type="PROSITE" id="PS50928">
    <property type="entry name" value="ABC_TM1"/>
    <property type="match status" value="1"/>
</dbReference>
<keyword evidence="6 7" id="KW-0472">Membrane</keyword>
<keyword evidence="4 7" id="KW-0812">Transmembrane</keyword>
<comment type="caution">
    <text evidence="9">The sequence shown here is derived from an EMBL/GenBank/DDBJ whole genome shotgun (WGS) entry which is preliminary data.</text>
</comment>
<dbReference type="Proteomes" id="UP000321058">
    <property type="component" value="Unassembled WGS sequence"/>
</dbReference>
<feature type="transmembrane region" description="Helical" evidence="7">
    <location>
        <begin position="102"/>
        <end position="123"/>
    </location>
</feature>
<keyword evidence="2 7" id="KW-0813">Transport</keyword>
<evidence type="ECO:0000256" key="3">
    <source>
        <dbReference type="ARBA" id="ARBA00022475"/>
    </source>
</evidence>
<dbReference type="OrthoDB" id="9805855at2"/>
<evidence type="ECO:0000256" key="1">
    <source>
        <dbReference type="ARBA" id="ARBA00004651"/>
    </source>
</evidence>
<evidence type="ECO:0000256" key="6">
    <source>
        <dbReference type="ARBA" id="ARBA00023136"/>
    </source>
</evidence>
<dbReference type="AlphaFoldDB" id="A0A512NAL8"/>
<feature type="domain" description="ABC transmembrane type-1" evidence="8">
    <location>
        <begin position="96"/>
        <end position="304"/>
    </location>
</feature>
<evidence type="ECO:0000256" key="5">
    <source>
        <dbReference type="ARBA" id="ARBA00022989"/>
    </source>
</evidence>
<feature type="transmembrane region" description="Helical" evidence="7">
    <location>
        <begin position="280"/>
        <end position="300"/>
    </location>
</feature>
<evidence type="ECO:0000256" key="2">
    <source>
        <dbReference type="ARBA" id="ARBA00022448"/>
    </source>
</evidence>
<dbReference type="InterPro" id="IPR035906">
    <property type="entry name" value="MetI-like_sf"/>
</dbReference>